<dbReference type="OrthoDB" id="5132116at2759"/>
<dbReference type="Gene3D" id="3.30.420.40">
    <property type="match status" value="3"/>
</dbReference>
<reference evidence="2" key="1">
    <citation type="submission" date="2020-02" db="EMBL/GenBank/DDBJ databases">
        <authorList>
            <person name="Palmer J.M."/>
        </authorList>
    </citation>
    <scope>NUCLEOTIDE SEQUENCE</scope>
    <source>
        <strain evidence="2">EPUS1.4</strain>
        <tissue evidence="2">Thallus</tissue>
    </source>
</reference>
<evidence type="ECO:0000313" key="3">
    <source>
        <dbReference type="Proteomes" id="UP000606974"/>
    </source>
</evidence>
<dbReference type="SMART" id="SM00268">
    <property type="entry name" value="ACTIN"/>
    <property type="match status" value="1"/>
</dbReference>
<evidence type="ECO:0000256" key="1">
    <source>
        <dbReference type="RuleBase" id="RU000487"/>
    </source>
</evidence>
<comment type="similarity">
    <text evidence="1">Belongs to the actin family.</text>
</comment>
<dbReference type="InterPro" id="IPR004000">
    <property type="entry name" value="Actin"/>
</dbReference>
<dbReference type="PANTHER" id="PTHR11937">
    <property type="entry name" value="ACTIN"/>
    <property type="match status" value="1"/>
</dbReference>
<gene>
    <name evidence="2" type="ORF">GJ744_010557</name>
</gene>
<organism evidence="2 3">
    <name type="scientific">Endocarpon pusillum</name>
    <dbReference type="NCBI Taxonomy" id="364733"/>
    <lineage>
        <taxon>Eukaryota</taxon>
        <taxon>Fungi</taxon>
        <taxon>Dikarya</taxon>
        <taxon>Ascomycota</taxon>
        <taxon>Pezizomycotina</taxon>
        <taxon>Eurotiomycetes</taxon>
        <taxon>Chaetothyriomycetidae</taxon>
        <taxon>Verrucariales</taxon>
        <taxon>Verrucariaceae</taxon>
        <taxon>Endocarpon</taxon>
    </lineage>
</organism>
<evidence type="ECO:0000313" key="2">
    <source>
        <dbReference type="EMBL" id="KAF7513161.1"/>
    </source>
</evidence>
<comment type="caution">
    <text evidence="2">The sequence shown here is derived from an EMBL/GenBank/DDBJ whole genome shotgun (WGS) entry which is preliminary data.</text>
</comment>
<dbReference type="InterPro" id="IPR043129">
    <property type="entry name" value="ATPase_NBD"/>
</dbReference>
<dbReference type="AlphaFoldDB" id="A0A8H7EAW1"/>
<evidence type="ECO:0008006" key="4">
    <source>
        <dbReference type="Google" id="ProtNLM"/>
    </source>
</evidence>
<name>A0A8H7EAW1_9EURO</name>
<proteinExistence type="inferred from homology"/>
<dbReference type="Proteomes" id="UP000606974">
    <property type="component" value="Unassembled WGS sequence"/>
</dbReference>
<keyword evidence="3" id="KW-1185">Reference proteome</keyword>
<dbReference type="Gene3D" id="3.90.640.10">
    <property type="entry name" value="Actin, Chain A, domain 4"/>
    <property type="match status" value="1"/>
</dbReference>
<dbReference type="SUPFAM" id="SSF53067">
    <property type="entry name" value="Actin-like ATPase domain"/>
    <property type="match status" value="2"/>
</dbReference>
<protein>
    <recommendedName>
        <fullName evidence="4">Actin-related protein 4</fullName>
    </recommendedName>
</protein>
<accession>A0A8H7EAW1</accession>
<dbReference type="CDD" id="cd13395">
    <property type="entry name" value="ASKHA_NBD_Arp4_ACTL6-like"/>
    <property type="match status" value="1"/>
</dbReference>
<dbReference type="EMBL" id="JAACFV010000007">
    <property type="protein sequence ID" value="KAF7513161.1"/>
    <property type="molecule type" value="Genomic_DNA"/>
</dbReference>
<dbReference type="FunFam" id="3.30.420.40:FF:000058">
    <property type="entry name" value="Putative actin-related protein 5"/>
    <property type="match status" value="1"/>
</dbReference>
<dbReference type="Pfam" id="PF00022">
    <property type="entry name" value="Actin"/>
    <property type="match status" value="1"/>
</dbReference>
<sequence length="483" mass="53332">MAALTPQNEPKVAEYAGDEVSALVLDPGYSSVRAGFAGEDTPKSIIPSYYGDTGDPANPRIFGDHVIDRPRENMAIKNPLNKDGLVEDWDAAEALWQHSFAAKLTGLRPNKALQEWLNNPENVPNLQQAMREAEDMEKPLEDHPLFMTESGWNTAKAREKCAEIAIESWGAPAFYIGRQGVMAAFASGKATALIVDVGASNTSVTPVHDGIILKKSIQRSHLAGNFISSQIRNMLASNQTQPITITPHYLIKSKTPVDAGQPANAILRDFPADFTPPQPSFRRYQEERTLLEFKELVVQVWPGPTPFLSSTNGVTQEEIARGYPGKTFEFPDGYNQLFTSDRYKVAESLFDHRAYIAPPPSLQNPDTPFASSPPTAEQTLTHMIRSSLSHVDVDIRPLMLANVVVTGGSSLIPGFTERLNNELQRMFPSTRVRLQAAGNSPERKFGSWIGGSIMASLGTFHQMWISRKEFEEHGSAIVEKRCK</sequence>